<evidence type="ECO:0000313" key="2">
    <source>
        <dbReference type="Proteomes" id="UP000002277"/>
    </source>
</evidence>
<dbReference type="Bgee" id="ENSPTRG00000050844">
    <property type="expression patterns" value="Expressed in colon and 15 other cell types or tissues"/>
</dbReference>
<keyword evidence="2" id="KW-1185">Reference proteome</keyword>
<dbReference type="EMBL" id="AACZ04055764">
    <property type="status" value="NOT_ANNOTATED_CDS"/>
    <property type="molecule type" value="Genomic_DNA"/>
</dbReference>
<protein>
    <submittedName>
        <fullName evidence="1">Uncharacterized protein</fullName>
    </submittedName>
</protein>
<reference evidence="1 2" key="1">
    <citation type="journal article" date="2005" name="Nature">
        <title>Initial sequence of the chimpanzee genome and comparison with the human genome.</title>
        <authorList>
            <consortium name="Chimpanzee sequencing and analysis consortium"/>
        </authorList>
    </citation>
    <scope>NUCLEOTIDE SEQUENCE [LARGE SCALE GENOMIC DNA]</scope>
</reference>
<reference evidence="1" key="2">
    <citation type="submission" date="2025-08" db="UniProtKB">
        <authorList>
            <consortium name="Ensembl"/>
        </authorList>
    </citation>
    <scope>IDENTIFICATION</scope>
</reference>
<dbReference type="AlphaFoldDB" id="A0A2I3T6P2"/>
<dbReference type="InParanoid" id="A0A2I3T6P2"/>
<organism evidence="1 2">
    <name type="scientific">Pan troglodytes</name>
    <name type="common">Chimpanzee</name>
    <dbReference type="NCBI Taxonomy" id="9598"/>
    <lineage>
        <taxon>Eukaryota</taxon>
        <taxon>Metazoa</taxon>
        <taxon>Chordata</taxon>
        <taxon>Craniata</taxon>
        <taxon>Vertebrata</taxon>
        <taxon>Euteleostomi</taxon>
        <taxon>Mammalia</taxon>
        <taxon>Eutheria</taxon>
        <taxon>Euarchontoglires</taxon>
        <taxon>Primates</taxon>
        <taxon>Haplorrhini</taxon>
        <taxon>Catarrhini</taxon>
        <taxon>Hominidae</taxon>
        <taxon>Pan</taxon>
    </lineage>
</organism>
<sequence>MRSHDSYNLRKAGLNNVTCVCLRGWKNILKEWKQTAIMRLILGW</sequence>
<dbReference type="Proteomes" id="UP000002277">
    <property type="component" value="Chromosome 2A"/>
</dbReference>
<proteinExistence type="predicted"/>
<accession>A0A2I3T6P2</accession>
<dbReference type="Ensembl" id="ENSPTRT00000091615.1">
    <property type="protein sequence ID" value="ENSPTRP00000084533.1"/>
    <property type="gene ID" value="ENSPTRG00000050844.1"/>
</dbReference>
<evidence type="ECO:0000313" key="1">
    <source>
        <dbReference type="Ensembl" id="ENSPTRP00000084533.1"/>
    </source>
</evidence>
<dbReference type="GeneTree" id="ENSGT00910000148832"/>
<reference evidence="1" key="3">
    <citation type="submission" date="2025-09" db="UniProtKB">
        <authorList>
            <consortium name="Ensembl"/>
        </authorList>
    </citation>
    <scope>IDENTIFICATION</scope>
</reference>
<name>A0A2I3T6P2_PANTR</name>